<evidence type="ECO:0000256" key="1">
    <source>
        <dbReference type="SAM" id="MobiDB-lite"/>
    </source>
</evidence>
<protein>
    <submittedName>
        <fullName evidence="2">Uncharacterized protein</fullName>
    </submittedName>
</protein>
<reference evidence="2 3" key="1">
    <citation type="submission" date="2024-04" db="EMBL/GenBank/DDBJ databases">
        <title>Phyllosticta paracitricarpa is synonymous to the EU quarantine fungus P. citricarpa based on phylogenomic analyses.</title>
        <authorList>
            <consortium name="Lawrence Berkeley National Laboratory"/>
            <person name="Van ingen-buijs V.A."/>
            <person name="Van westerhoven A.C."/>
            <person name="Haridas S."/>
            <person name="Skiadas P."/>
            <person name="Martin F."/>
            <person name="Groenewald J.Z."/>
            <person name="Crous P.W."/>
            <person name="Seidl M.F."/>
        </authorList>
    </citation>
    <scope>NUCLEOTIDE SEQUENCE [LARGE SCALE GENOMIC DNA]</scope>
    <source>
        <strain evidence="2 3">CPC 17464</strain>
    </source>
</reference>
<dbReference type="EMBL" id="JBBPEH010000005">
    <property type="protein sequence ID" value="KAK7538075.1"/>
    <property type="molecule type" value="Genomic_DNA"/>
</dbReference>
<dbReference type="GeneID" id="92035864"/>
<dbReference type="Proteomes" id="UP001360953">
    <property type="component" value="Unassembled WGS sequence"/>
</dbReference>
<gene>
    <name evidence="2" type="ORF">J3D65DRAFT_666784</name>
</gene>
<proteinExistence type="predicted"/>
<accession>A0ABR1LSB2</accession>
<dbReference type="RefSeq" id="XP_066655762.1">
    <property type="nucleotide sequence ID" value="XM_066802958.1"/>
</dbReference>
<comment type="caution">
    <text evidence="2">The sequence shown here is derived from an EMBL/GenBank/DDBJ whole genome shotgun (WGS) entry which is preliminary data.</text>
</comment>
<organism evidence="2 3">
    <name type="scientific">Phyllosticta citribraziliensis</name>
    <dbReference type="NCBI Taxonomy" id="989973"/>
    <lineage>
        <taxon>Eukaryota</taxon>
        <taxon>Fungi</taxon>
        <taxon>Dikarya</taxon>
        <taxon>Ascomycota</taxon>
        <taxon>Pezizomycotina</taxon>
        <taxon>Dothideomycetes</taxon>
        <taxon>Dothideomycetes incertae sedis</taxon>
        <taxon>Botryosphaeriales</taxon>
        <taxon>Phyllostictaceae</taxon>
        <taxon>Phyllosticta</taxon>
    </lineage>
</organism>
<evidence type="ECO:0000313" key="3">
    <source>
        <dbReference type="Proteomes" id="UP001360953"/>
    </source>
</evidence>
<sequence>MELQKDGPSPDVNGSPGQSGNATNGNVNGGQGPKSQPSMYDTTPPAFQFKSKTRLSKKHWLYWAIPSSATPPGSWSAASAFFSAGSNRKRQASNGVSPVAHTLSYALLLSPRAKKHH</sequence>
<feature type="compositionally biased region" description="Polar residues" evidence="1">
    <location>
        <begin position="15"/>
        <end position="26"/>
    </location>
</feature>
<keyword evidence="3" id="KW-1185">Reference proteome</keyword>
<evidence type="ECO:0000313" key="2">
    <source>
        <dbReference type="EMBL" id="KAK7538075.1"/>
    </source>
</evidence>
<feature type="region of interest" description="Disordered" evidence="1">
    <location>
        <begin position="1"/>
        <end position="46"/>
    </location>
</feature>
<name>A0ABR1LSB2_9PEZI</name>